<name>A0A816RU07_BRANA</name>
<accession>A0A816RU07</accession>
<dbReference type="PANTHER" id="PTHR33179">
    <property type="entry name" value="VQ MOTIF-CONTAINING PROTEIN"/>
    <property type="match status" value="1"/>
</dbReference>
<evidence type="ECO:0000256" key="1">
    <source>
        <dbReference type="SAM" id="MobiDB-lite"/>
    </source>
</evidence>
<protein>
    <submittedName>
        <fullName evidence="3">(rape) hypothetical protein</fullName>
    </submittedName>
</protein>
<proteinExistence type="predicted"/>
<feature type="domain" description="VQ" evidence="2">
    <location>
        <begin position="84"/>
        <end position="109"/>
    </location>
</feature>
<dbReference type="InterPro" id="IPR039609">
    <property type="entry name" value="VQ_15/22"/>
</dbReference>
<feature type="region of interest" description="Disordered" evidence="1">
    <location>
        <begin position="45"/>
        <end position="87"/>
    </location>
</feature>
<dbReference type="AlphaFoldDB" id="A0A816RU07"/>
<evidence type="ECO:0000313" key="3">
    <source>
        <dbReference type="EMBL" id="CAF2076980.1"/>
    </source>
</evidence>
<dbReference type="KEGG" id="bna:106391293"/>
<gene>
    <name evidence="3" type="ORF">DARMORV10_C01P42110.1</name>
</gene>
<organism evidence="3">
    <name type="scientific">Brassica napus</name>
    <name type="common">Rape</name>
    <dbReference type="NCBI Taxonomy" id="3708"/>
    <lineage>
        <taxon>Eukaryota</taxon>
        <taxon>Viridiplantae</taxon>
        <taxon>Streptophyta</taxon>
        <taxon>Embryophyta</taxon>
        <taxon>Tracheophyta</taxon>
        <taxon>Spermatophyta</taxon>
        <taxon>Magnoliopsida</taxon>
        <taxon>eudicotyledons</taxon>
        <taxon>Gunneridae</taxon>
        <taxon>Pentapetalae</taxon>
        <taxon>rosids</taxon>
        <taxon>malvids</taxon>
        <taxon>Brassicales</taxon>
        <taxon>Brassicaceae</taxon>
        <taxon>Brassiceae</taxon>
        <taxon>Brassica</taxon>
    </lineage>
</organism>
<feature type="compositionally biased region" description="Basic residues" evidence="1">
    <location>
        <begin position="72"/>
        <end position="82"/>
    </location>
</feature>
<evidence type="ECO:0000259" key="2">
    <source>
        <dbReference type="Pfam" id="PF05678"/>
    </source>
</evidence>
<feature type="compositionally biased region" description="Low complexity" evidence="1">
    <location>
        <begin position="193"/>
        <end position="211"/>
    </location>
</feature>
<reference evidence="3" key="1">
    <citation type="submission" date="2021-01" db="EMBL/GenBank/DDBJ databases">
        <authorList>
            <consortium name="Genoscope - CEA"/>
            <person name="William W."/>
        </authorList>
    </citation>
    <scope>NUCLEOTIDE SEQUENCE</scope>
</reference>
<sequence length="211" mass="22458">MLFFSYNLSLKTQHKMANNPNDWSPFYNNNQTFFTTSTITSTAVTTTTTASPSGEATSMDSRLSPETGRVTKPARKRSRASRRTPTTLLNTDTSNFRAMVQQYTGGPSAMAFGSGNTTSGFSLTASSDPSAGSSQQVPWQYSYQPHAAPPPQRPYMFSLSNVNPVVGYSNMNNPNYTAVPGVFGTADGGAGGSAPSSNEATNSNTSSSRLQ</sequence>
<feature type="region of interest" description="Disordered" evidence="1">
    <location>
        <begin position="183"/>
        <end position="211"/>
    </location>
</feature>
<dbReference type="Pfam" id="PF05678">
    <property type="entry name" value="VQ"/>
    <property type="match status" value="1"/>
</dbReference>
<dbReference type="Proteomes" id="UP001295469">
    <property type="component" value="Chromosome C01"/>
</dbReference>
<dbReference type="EMBL" id="HG994365">
    <property type="protein sequence ID" value="CAF2076980.1"/>
    <property type="molecule type" value="Genomic_DNA"/>
</dbReference>
<dbReference type="PANTHER" id="PTHR33179:SF46">
    <property type="entry name" value="VQ MOTIF-CONTAINING PROTEIN 22"/>
    <property type="match status" value="1"/>
</dbReference>
<dbReference type="OrthoDB" id="1726347at2759"/>
<dbReference type="InterPro" id="IPR008889">
    <property type="entry name" value="VQ"/>
</dbReference>
<feature type="compositionally biased region" description="Low complexity" evidence="1">
    <location>
        <begin position="45"/>
        <end position="58"/>
    </location>
</feature>